<organism evidence="1">
    <name type="scientific">Mycobacterium riyadhense</name>
    <dbReference type="NCBI Taxonomy" id="486698"/>
    <lineage>
        <taxon>Bacteria</taxon>
        <taxon>Bacillati</taxon>
        <taxon>Actinomycetota</taxon>
        <taxon>Actinomycetes</taxon>
        <taxon>Mycobacteriales</taxon>
        <taxon>Mycobacteriaceae</taxon>
        <taxon>Mycobacterium</taxon>
    </lineage>
</organism>
<dbReference type="InterPro" id="IPR043519">
    <property type="entry name" value="NT_sf"/>
</dbReference>
<gene>
    <name evidence="1" type="ORF">BIN_B_04202</name>
</gene>
<dbReference type="AlphaFoldDB" id="A0A653EYM1"/>
<dbReference type="EMBL" id="LR589121">
    <property type="protein sequence ID" value="VTP01802.1"/>
    <property type="molecule type" value="Genomic_DNA"/>
</dbReference>
<dbReference type="Gene3D" id="3.30.460.40">
    <property type="match status" value="1"/>
</dbReference>
<protein>
    <recommendedName>
        <fullName evidence="2">Nucleotidyl transferase AbiEii toxin, Type IV TA system</fullName>
    </recommendedName>
</protein>
<name>A0A653EYM1_9MYCO</name>
<reference evidence="1" key="1">
    <citation type="submission" date="2019-05" db="EMBL/GenBank/DDBJ databases">
        <authorList>
            <person name="Naeem R."/>
            <person name="Antony C."/>
            <person name="Guan Q."/>
        </authorList>
    </citation>
    <scope>NUCLEOTIDE SEQUENCE</scope>
    <source>
        <strain evidence="1">2</strain>
    </source>
</reference>
<evidence type="ECO:0000313" key="1">
    <source>
        <dbReference type="EMBL" id="VTP01802.1"/>
    </source>
</evidence>
<sequence>MTQGAEFDPEQILVVLDRYAVQYVLVGGYAARLYGARRPTYDIDIAPSTAAENLQRLSAALTELAAKIRVADTEDGLPFACSAESLRGMQMLNLRTRSGDLDLAFAVAGFPEGYESLIGRAAPHAIAGMTVQVAGLQDVIKSKAAAGRPKDLEALPELIRIATGRERARAKDIDRGVEL</sequence>
<proteinExistence type="predicted"/>
<accession>A0A653EYM1</accession>
<evidence type="ECO:0008006" key="2">
    <source>
        <dbReference type="Google" id="ProtNLM"/>
    </source>
</evidence>
<dbReference type="SUPFAM" id="SSF81301">
    <property type="entry name" value="Nucleotidyltransferase"/>
    <property type="match status" value="1"/>
</dbReference>